<evidence type="ECO:0000313" key="5">
    <source>
        <dbReference type="EMBL" id="GIE04189.1"/>
    </source>
</evidence>
<accession>A0ABQ3Z2Y6</accession>
<dbReference type="CDD" id="cd00118">
    <property type="entry name" value="LysM"/>
    <property type="match status" value="1"/>
</dbReference>
<dbReference type="Proteomes" id="UP000637628">
    <property type="component" value="Unassembled WGS sequence"/>
</dbReference>
<dbReference type="EMBL" id="BOML01000043">
    <property type="protein sequence ID" value="GIE04189.1"/>
    <property type="molecule type" value="Genomic_DNA"/>
</dbReference>
<keyword evidence="3" id="KW-0732">Signal</keyword>
<organism evidence="5 6">
    <name type="scientific">Paractinoplanes durhamensis</name>
    <dbReference type="NCBI Taxonomy" id="113563"/>
    <lineage>
        <taxon>Bacteria</taxon>
        <taxon>Bacillati</taxon>
        <taxon>Actinomycetota</taxon>
        <taxon>Actinomycetes</taxon>
        <taxon>Micromonosporales</taxon>
        <taxon>Micromonosporaceae</taxon>
        <taxon>Paractinoplanes</taxon>
    </lineage>
</organism>
<dbReference type="PROSITE" id="PS51782">
    <property type="entry name" value="LYSM"/>
    <property type="match status" value="1"/>
</dbReference>
<evidence type="ECO:0000256" key="1">
    <source>
        <dbReference type="SAM" id="MobiDB-lite"/>
    </source>
</evidence>
<feature type="domain" description="LysM" evidence="4">
    <location>
        <begin position="31"/>
        <end position="87"/>
    </location>
</feature>
<evidence type="ECO:0000259" key="4">
    <source>
        <dbReference type="PROSITE" id="PS51782"/>
    </source>
</evidence>
<keyword evidence="2" id="KW-0812">Transmembrane</keyword>
<gene>
    <name evidence="5" type="ORF">Adu01nite_55390</name>
</gene>
<feature type="transmembrane region" description="Helical" evidence="2">
    <location>
        <begin position="120"/>
        <end position="144"/>
    </location>
</feature>
<keyword evidence="6" id="KW-1185">Reference proteome</keyword>
<feature type="region of interest" description="Disordered" evidence="1">
    <location>
        <begin position="96"/>
        <end position="116"/>
    </location>
</feature>
<dbReference type="Gene3D" id="3.10.350.10">
    <property type="entry name" value="LysM domain"/>
    <property type="match status" value="1"/>
</dbReference>
<reference evidence="5 6" key="1">
    <citation type="submission" date="2021-01" db="EMBL/GenBank/DDBJ databases">
        <title>Whole genome shotgun sequence of Actinoplanes durhamensis NBRC 14914.</title>
        <authorList>
            <person name="Komaki H."/>
            <person name="Tamura T."/>
        </authorList>
    </citation>
    <scope>NUCLEOTIDE SEQUENCE [LARGE SCALE GENOMIC DNA]</scope>
    <source>
        <strain evidence="5 6">NBRC 14914</strain>
    </source>
</reference>
<comment type="caution">
    <text evidence="5">The sequence shown here is derived from an EMBL/GenBank/DDBJ whole genome shotgun (WGS) entry which is preliminary data.</text>
</comment>
<feature type="signal peptide" evidence="3">
    <location>
        <begin position="1"/>
        <end position="26"/>
    </location>
</feature>
<keyword evidence="2" id="KW-1133">Transmembrane helix</keyword>
<dbReference type="InterPro" id="IPR018392">
    <property type="entry name" value="LysM"/>
</dbReference>
<protein>
    <recommendedName>
        <fullName evidence="4">LysM domain-containing protein</fullName>
    </recommendedName>
</protein>
<proteinExistence type="predicted"/>
<sequence length="333" mass="34441">MNAVIRRLAALLLGCSVLLAAAPAHADPAGKYYVVGAGDYLFSIALQTLGTGDRYPEIYDLNRDRPQPDGGRMTDPTVLEAGWILLLPADAHGPGVLDAAPSTAEAPPPNEPKSEPGNPLWLVVTALVAATAIVGMAVAVLIVLRRRARPAPEPAAPSDPPPAVEDGQDLTVRGSAGALDVRVTGSSQWLPPGETPSAMGLPAELGVAGGWHLWIDLSLVPDVFTMTGDTELSRAHGRAIAECLDAAGHRVIVVGEALGRKTPASWQRLTAFPADPAGLAGVVFSGGLRGDELAAARRLTADTGGRAAPVLIGRMMPARWSAVSRAEGQRCAS</sequence>
<name>A0ABQ3Z2Y6_9ACTN</name>
<dbReference type="RefSeq" id="WP_203730723.1">
    <property type="nucleotide sequence ID" value="NZ_BAAATX010000029.1"/>
</dbReference>
<evidence type="ECO:0000256" key="2">
    <source>
        <dbReference type="SAM" id="Phobius"/>
    </source>
</evidence>
<evidence type="ECO:0000313" key="6">
    <source>
        <dbReference type="Proteomes" id="UP000637628"/>
    </source>
</evidence>
<keyword evidence="2" id="KW-0472">Membrane</keyword>
<dbReference type="InterPro" id="IPR036779">
    <property type="entry name" value="LysM_dom_sf"/>
</dbReference>
<feature type="chain" id="PRO_5046776702" description="LysM domain-containing protein" evidence="3">
    <location>
        <begin position="27"/>
        <end position="333"/>
    </location>
</feature>
<evidence type="ECO:0000256" key="3">
    <source>
        <dbReference type="SAM" id="SignalP"/>
    </source>
</evidence>